<dbReference type="GO" id="GO:0005975">
    <property type="term" value="P:carbohydrate metabolic process"/>
    <property type="evidence" value="ECO:0007669"/>
    <property type="project" value="InterPro"/>
</dbReference>
<feature type="chain" id="PRO_5014794531" description="GH16 domain-containing protein" evidence="1">
    <location>
        <begin position="16"/>
        <end position="292"/>
    </location>
</feature>
<gene>
    <name evidence="3" type="ORF">jhhlp_003322</name>
</gene>
<name>A0A2N3NGM9_9PEZI</name>
<feature type="signal peptide" evidence="1">
    <location>
        <begin position="1"/>
        <end position="15"/>
    </location>
</feature>
<comment type="caution">
    <text evidence="3">The sequence shown here is derived from an EMBL/GenBank/DDBJ whole genome shotgun (WGS) entry which is preliminary data.</text>
</comment>
<dbReference type="InParanoid" id="A0A2N3NGM9"/>
<dbReference type="VEuPathDB" id="FungiDB:jhhlp_003322"/>
<keyword evidence="4" id="KW-1185">Reference proteome</keyword>
<dbReference type="SUPFAM" id="SSF49899">
    <property type="entry name" value="Concanavalin A-like lectins/glucanases"/>
    <property type="match status" value="1"/>
</dbReference>
<dbReference type="GO" id="GO:0004553">
    <property type="term" value="F:hydrolase activity, hydrolyzing O-glycosyl compounds"/>
    <property type="evidence" value="ECO:0007669"/>
    <property type="project" value="InterPro"/>
</dbReference>
<dbReference type="Gene3D" id="2.60.120.200">
    <property type="match status" value="1"/>
</dbReference>
<keyword evidence="1" id="KW-0732">Signal</keyword>
<protein>
    <recommendedName>
        <fullName evidence="2">GH16 domain-containing protein</fullName>
    </recommendedName>
</protein>
<reference evidence="3 4" key="1">
    <citation type="journal article" date="2017" name="G3 (Bethesda)">
        <title>First Draft Genome Sequence of the Pathogenic Fungus Lomentospora prolificans (Formerly Scedosporium prolificans).</title>
        <authorList>
            <person name="Luo R."/>
            <person name="Zimin A."/>
            <person name="Workman R."/>
            <person name="Fan Y."/>
            <person name="Pertea G."/>
            <person name="Grossman N."/>
            <person name="Wear M.P."/>
            <person name="Jia B."/>
            <person name="Miller H."/>
            <person name="Casadevall A."/>
            <person name="Timp W."/>
            <person name="Zhang S.X."/>
            <person name="Salzberg S.L."/>
        </authorList>
    </citation>
    <scope>NUCLEOTIDE SEQUENCE [LARGE SCALE GENOMIC DNA]</scope>
    <source>
        <strain evidence="3 4">JHH-5317</strain>
    </source>
</reference>
<evidence type="ECO:0000256" key="1">
    <source>
        <dbReference type="SAM" id="SignalP"/>
    </source>
</evidence>
<dbReference type="InterPro" id="IPR013320">
    <property type="entry name" value="ConA-like_dom_sf"/>
</dbReference>
<dbReference type="Pfam" id="PF26113">
    <property type="entry name" value="GH16_XgeA"/>
    <property type="match status" value="1"/>
</dbReference>
<evidence type="ECO:0000259" key="2">
    <source>
        <dbReference type="PROSITE" id="PS51762"/>
    </source>
</evidence>
<dbReference type="PROSITE" id="PS51762">
    <property type="entry name" value="GH16_2"/>
    <property type="match status" value="1"/>
</dbReference>
<dbReference type="InterPro" id="IPR000757">
    <property type="entry name" value="Beta-glucanase-like"/>
</dbReference>
<dbReference type="STRING" id="41688.A0A2N3NGM9"/>
<dbReference type="Proteomes" id="UP000233524">
    <property type="component" value="Unassembled WGS sequence"/>
</dbReference>
<dbReference type="AlphaFoldDB" id="A0A2N3NGM9"/>
<evidence type="ECO:0000313" key="4">
    <source>
        <dbReference type="Proteomes" id="UP000233524"/>
    </source>
</evidence>
<proteinExistence type="predicted"/>
<dbReference type="PANTHER" id="PTHR10963">
    <property type="entry name" value="GLYCOSYL HYDROLASE-RELATED"/>
    <property type="match status" value="1"/>
</dbReference>
<evidence type="ECO:0000313" key="3">
    <source>
        <dbReference type="EMBL" id="PKS11557.1"/>
    </source>
</evidence>
<sequence>MVLPIHLLLVPGTIAAAIAVAVPALPSGYESTLFYDDFSSPTSLTSADSAWVFDLGTSYPGGPERWGTGEIQTYTDSPSNIGVQNDVLTITPLLNNTGTQAKIRLGTAPAATQSGIWPAFWALGSAYRGVYTNWPSVGELDILESPNGLPTTWHTLHCGTAPGGPCNETTGVGSSAPFPRDGAFHVISAEIDRSSSSSSSSSPSYPYRARSWRDESIVWAVDGLETFRVTGDQVGDSAAWTALAHDAKFLLLNVAVAGSFPDAIAGKRTPDARARGGAGAAMEVDYVAVYST</sequence>
<dbReference type="InterPro" id="IPR050546">
    <property type="entry name" value="Glycosyl_Hydrlase_16"/>
</dbReference>
<feature type="domain" description="GH16" evidence="2">
    <location>
        <begin position="35"/>
        <end position="292"/>
    </location>
</feature>
<dbReference type="OrthoDB" id="192832at2759"/>
<dbReference type="EMBL" id="NLAX01000008">
    <property type="protein sequence ID" value="PKS11557.1"/>
    <property type="molecule type" value="Genomic_DNA"/>
</dbReference>
<organism evidence="3 4">
    <name type="scientific">Lomentospora prolificans</name>
    <dbReference type="NCBI Taxonomy" id="41688"/>
    <lineage>
        <taxon>Eukaryota</taxon>
        <taxon>Fungi</taxon>
        <taxon>Dikarya</taxon>
        <taxon>Ascomycota</taxon>
        <taxon>Pezizomycotina</taxon>
        <taxon>Sordariomycetes</taxon>
        <taxon>Hypocreomycetidae</taxon>
        <taxon>Microascales</taxon>
        <taxon>Microascaceae</taxon>
        <taxon>Lomentospora</taxon>
    </lineage>
</organism>
<accession>A0A2N3NGM9</accession>
<dbReference type="PANTHER" id="PTHR10963:SF60">
    <property type="entry name" value="GRAM-NEGATIVE BACTERIA-BINDING PROTEIN 1-RELATED"/>
    <property type="match status" value="1"/>
</dbReference>